<dbReference type="AlphaFoldDB" id="A0A0P1BPA1"/>
<comment type="similarity">
    <text evidence="2">Belongs to the MGR2 family.</text>
</comment>
<keyword evidence="8" id="KW-1185">Reference proteome</keyword>
<evidence type="ECO:0000256" key="3">
    <source>
        <dbReference type="ARBA" id="ARBA00022692"/>
    </source>
</evidence>
<feature type="transmembrane region" description="Helical" evidence="6">
    <location>
        <begin position="20"/>
        <end position="44"/>
    </location>
</feature>
<keyword evidence="5 6" id="KW-0472">Membrane</keyword>
<organism evidence="7 8">
    <name type="scientific">Ceraceosorus bombacis</name>
    <dbReference type="NCBI Taxonomy" id="401625"/>
    <lineage>
        <taxon>Eukaryota</taxon>
        <taxon>Fungi</taxon>
        <taxon>Dikarya</taxon>
        <taxon>Basidiomycota</taxon>
        <taxon>Ustilaginomycotina</taxon>
        <taxon>Exobasidiomycetes</taxon>
        <taxon>Ceraceosorales</taxon>
        <taxon>Ceraceosoraceae</taxon>
        <taxon>Ceraceosorus</taxon>
    </lineage>
</organism>
<dbReference type="PANTHER" id="PTHR28525:SF1">
    <property type="entry name" value="REACTIVE OXYGEN SPECIES MODULATOR 1"/>
    <property type="match status" value="1"/>
</dbReference>
<accession>A0A0P1BPA1</accession>
<dbReference type="SMART" id="SM01378">
    <property type="entry name" value="Romo1"/>
    <property type="match status" value="1"/>
</dbReference>
<evidence type="ECO:0000313" key="8">
    <source>
        <dbReference type="Proteomes" id="UP000054845"/>
    </source>
</evidence>
<feature type="transmembrane region" description="Helical" evidence="6">
    <location>
        <begin position="56"/>
        <end position="78"/>
    </location>
</feature>
<dbReference type="OrthoDB" id="5409308at2759"/>
<evidence type="ECO:0000256" key="4">
    <source>
        <dbReference type="ARBA" id="ARBA00022989"/>
    </source>
</evidence>
<dbReference type="Pfam" id="PF10247">
    <property type="entry name" value="Romo1"/>
    <property type="match status" value="1"/>
</dbReference>
<dbReference type="GO" id="GO:0045039">
    <property type="term" value="P:protein insertion into mitochondrial inner membrane"/>
    <property type="evidence" value="ECO:0007669"/>
    <property type="project" value="TreeGrafter"/>
</dbReference>
<dbReference type="GO" id="GO:0005744">
    <property type="term" value="C:TIM23 mitochondrial import inner membrane translocase complex"/>
    <property type="evidence" value="ECO:0007669"/>
    <property type="project" value="TreeGrafter"/>
</dbReference>
<keyword evidence="4 6" id="KW-1133">Transmembrane helix</keyword>
<protein>
    <submittedName>
        <fullName evidence="7">Uncharacterized conserved protein</fullName>
    </submittedName>
</protein>
<evidence type="ECO:0000256" key="1">
    <source>
        <dbReference type="ARBA" id="ARBA00004370"/>
    </source>
</evidence>
<evidence type="ECO:0000313" key="7">
    <source>
        <dbReference type="EMBL" id="CEH18291.1"/>
    </source>
</evidence>
<evidence type="ECO:0000256" key="6">
    <source>
        <dbReference type="SAM" id="Phobius"/>
    </source>
</evidence>
<dbReference type="STRING" id="401625.A0A0P1BPA1"/>
<dbReference type="EMBL" id="CCYA01000270">
    <property type="protein sequence ID" value="CEH18291.1"/>
    <property type="molecule type" value="Genomic_DNA"/>
</dbReference>
<proteinExistence type="inferred from homology"/>
<evidence type="ECO:0000256" key="5">
    <source>
        <dbReference type="ARBA" id="ARBA00023136"/>
    </source>
</evidence>
<name>A0A0P1BPA1_9BASI</name>
<dbReference type="Proteomes" id="UP000054845">
    <property type="component" value="Unassembled WGS sequence"/>
</dbReference>
<comment type="subcellular location">
    <subcellularLocation>
        <location evidence="1">Membrane</location>
    </subcellularLocation>
</comment>
<dbReference type="GO" id="GO:0030150">
    <property type="term" value="P:protein import into mitochondrial matrix"/>
    <property type="evidence" value="ECO:0007669"/>
    <property type="project" value="TreeGrafter"/>
</dbReference>
<evidence type="ECO:0000256" key="2">
    <source>
        <dbReference type="ARBA" id="ARBA00007839"/>
    </source>
</evidence>
<dbReference type="PANTHER" id="PTHR28525">
    <property type="entry name" value="REACTIVE OXYGEN SPECIES MODULATOR 1"/>
    <property type="match status" value="1"/>
</dbReference>
<keyword evidence="3 6" id="KW-0812">Transmembrane</keyword>
<sequence length="116" mass="12212">MPPVAQVQGVPQQQSVTQKLMMGAMMGTGVGLCIGFIGGAFQIIRAGPGPRGTLATLGQFMGTSAATFGFFMSIGTVIRTEEMNGLDEARFRMLTARNGVTITPSSRQRNADAREG</sequence>
<dbReference type="InterPro" id="IPR018450">
    <property type="entry name" value="Romo1/Mgr2"/>
</dbReference>
<reference evidence="7 8" key="1">
    <citation type="submission" date="2014-09" db="EMBL/GenBank/DDBJ databases">
        <authorList>
            <person name="Magalhaes I.L.F."/>
            <person name="Oliveira U."/>
            <person name="Santos F.R."/>
            <person name="Vidigal T.H.D.A."/>
            <person name="Brescovit A.D."/>
            <person name="Santos A.J."/>
        </authorList>
    </citation>
    <scope>NUCLEOTIDE SEQUENCE [LARGE SCALE GENOMIC DNA]</scope>
</reference>